<proteinExistence type="predicted"/>
<organism evidence="1">
    <name type="scientific">uncultured Caudovirales phage</name>
    <dbReference type="NCBI Taxonomy" id="2100421"/>
    <lineage>
        <taxon>Viruses</taxon>
        <taxon>Duplodnaviria</taxon>
        <taxon>Heunggongvirae</taxon>
        <taxon>Uroviricota</taxon>
        <taxon>Caudoviricetes</taxon>
        <taxon>Peduoviridae</taxon>
        <taxon>Maltschvirus</taxon>
        <taxon>Maltschvirus maltsch</taxon>
    </lineage>
</organism>
<gene>
    <name evidence="1" type="ORF">UFOVP187_16</name>
</gene>
<protein>
    <submittedName>
        <fullName evidence="1">Uncharacterized protein</fullName>
    </submittedName>
</protein>
<name>A0A6J7WF51_9CAUD</name>
<accession>A0A6J7WF51</accession>
<dbReference type="EMBL" id="LR798237">
    <property type="protein sequence ID" value="CAB5212434.1"/>
    <property type="molecule type" value="Genomic_DNA"/>
</dbReference>
<evidence type="ECO:0000313" key="1">
    <source>
        <dbReference type="EMBL" id="CAB5212434.1"/>
    </source>
</evidence>
<reference evidence="1" key="1">
    <citation type="submission" date="2020-05" db="EMBL/GenBank/DDBJ databases">
        <authorList>
            <person name="Chiriac C."/>
            <person name="Salcher M."/>
            <person name="Ghai R."/>
            <person name="Kavagutti S V."/>
        </authorList>
    </citation>
    <scope>NUCLEOTIDE SEQUENCE</scope>
</reference>
<sequence length="142" mass="16569">MKRFNKTIAEQIVINVINEHINQYGNVVYQPTGCLPYVNGDKVLGNKNYRTFMDKVHTQLRNEFGYSKSLNKYINVYIGSVIRSSSLSIGICDFDINDIPTYTEPKDIKPITIEVVRDNDEYPFKNLLNECIEKYNREYKTI</sequence>